<evidence type="ECO:0000313" key="4">
    <source>
        <dbReference type="EMBL" id="MSS19941.1"/>
    </source>
</evidence>
<keyword evidence="2" id="KW-0479">Metal-binding</keyword>
<dbReference type="EMBL" id="VUMO01000006">
    <property type="protein sequence ID" value="MSS19941.1"/>
    <property type="molecule type" value="Genomic_DNA"/>
</dbReference>
<dbReference type="InterPro" id="IPR024654">
    <property type="entry name" value="Calcineurin-like_PHP_lpxH"/>
</dbReference>
<comment type="cofactor">
    <cofactor evidence="2">
        <name>a divalent metal cation</name>
        <dbReference type="ChEBI" id="CHEBI:60240"/>
    </cofactor>
</comment>
<evidence type="ECO:0000256" key="1">
    <source>
        <dbReference type="ARBA" id="ARBA00008950"/>
    </source>
</evidence>
<evidence type="ECO:0000256" key="2">
    <source>
        <dbReference type="RuleBase" id="RU362039"/>
    </source>
</evidence>
<evidence type="ECO:0000313" key="5">
    <source>
        <dbReference type="Proteomes" id="UP000461754"/>
    </source>
</evidence>
<name>A0A7X2NGE2_9FIRM</name>
<dbReference type="AlphaFoldDB" id="A0A7X2NGE2"/>
<dbReference type="GO" id="GO:0016787">
    <property type="term" value="F:hydrolase activity"/>
    <property type="evidence" value="ECO:0007669"/>
    <property type="project" value="UniProtKB-UniRule"/>
</dbReference>
<feature type="domain" description="Calcineurin-like phosphoesterase" evidence="3">
    <location>
        <begin position="10"/>
        <end position="158"/>
    </location>
</feature>
<keyword evidence="5" id="KW-1185">Reference proteome</keyword>
<reference evidence="4 5" key="1">
    <citation type="submission" date="2019-08" db="EMBL/GenBank/DDBJ databases">
        <title>In-depth cultivation of the pig gut microbiome towards novel bacterial diversity and tailored functional studies.</title>
        <authorList>
            <person name="Wylensek D."/>
            <person name="Hitch T.C.A."/>
            <person name="Clavel T."/>
        </authorList>
    </citation>
    <scope>NUCLEOTIDE SEQUENCE [LARGE SCALE GENOMIC DNA]</scope>
    <source>
        <strain evidence="4 5">RF-744-FAT-4</strain>
    </source>
</reference>
<dbReference type="Proteomes" id="UP000461754">
    <property type="component" value="Unassembled WGS sequence"/>
</dbReference>
<dbReference type="InterPro" id="IPR029052">
    <property type="entry name" value="Metallo-depent_PP-like"/>
</dbReference>
<dbReference type="Pfam" id="PF12850">
    <property type="entry name" value="Metallophos_2"/>
    <property type="match status" value="1"/>
</dbReference>
<dbReference type="EC" id="3.1.4.-" evidence="2"/>
<proteinExistence type="inferred from homology"/>
<dbReference type="SUPFAM" id="SSF56300">
    <property type="entry name" value="Metallo-dependent phosphatases"/>
    <property type="match status" value="1"/>
</dbReference>
<comment type="caution">
    <text evidence="4">The sequence shown here is derived from an EMBL/GenBank/DDBJ whole genome shotgun (WGS) entry which is preliminary data.</text>
</comment>
<dbReference type="NCBIfam" id="TIGR00040">
    <property type="entry name" value="yfcE"/>
    <property type="match status" value="1"/>
</dbReference>
<sequence>MIFRRDDLVKIGVISDSHGNLTNLQDAVCKLDQLGVDAIFHLGDYVRDAKKIHVWFNRTIYSVKGNCDQGSSDGLNYAKISFDNKIVYATHGHLFNVKNDLDALFYEASLKKANVVLFGHTHHKLLEKKNGILLMNPGSLMGGRYSENPSYGIITINNNSVNGELFELS</sequence>
<dbReference type="PANTHER" id="PTHR11124">
    <property type="entry name" value="VACUOLAR SORTING PROTEIN VPS29"/>
    <property type="match status" value="1"/>
</dbReference>
<evidence type="ECO:0000259" key="3">
    <source>
        <dbReference type="Pfam" id="PF12850"/>
    </source>
</evidence>
<gene>
    <name evidence="4" type="ORF">FYJ52_05965</name>
</gene>
<organism evidence="4 5">
    <name type="scientific">Pseudoramibacter porci</name>
    <dbReference type="NCBI Taxonomy" id="2606631"/>
    <lineage>
        <taxon>Bacteria</taxon>
        <taxon>Bacillati</taxon>
        <taxon>Bacillota</taxon>
        <taxon>Clostridia</taxon>
        <taxon>Eubacteriales</taxon>
        <taxon>Eubacteriaceae</taxon>
        <taxon>Pseudoramibacter</taxon>
    </lineage>
</organism>
<dbReference type="GO" id="GO:0046872">
    <property type="term" value="F:metal ion binding"/>
    <property type="evidence" value="ECO:0007669"/>
    <property type="project" value="UniProtKB-KW"/>
</dbReference>
<comment type="similarity">
    <text evidence="1 2">Belongs to the metallophosphoesterase superfamily. YfcE family.</text>
</comment>
<protein>
    <recommendedName>
        <fullName evidence="2">Phosphoesterase</fullName>
        <ecNumber evidence="2">3.1.4.-</ecNumber>
    </recommendedName>
</protein>
<accession>A0A7X2NGE2</accession>
<dbReference type="Gene3D" id="3.60.21.10">
    <property type="match status" value="1"/>
</dbReference>
<dbReference type="InterPro" id="IPR000979">
    <property type="entry name" value="Phosphodiesterase_MJ0936/Vps29"/>
</dbReference>